<gene>
    <name evidence="2" type="ordered locus">DP1410</name>
</gene>
<reference evidence="3" key="1">
    <citation type="journal article" date="2004" name="Environ. Microbiol.">
        <title>The genome of Desulfotalea psychrophila, a sulfate-reducing bacterium from permanently cold Arctic sediments.</title>
        <authorList>
            <person name="Rabus R."/>
            <person name="Ruepp A."/>
            <person name="Frickey T."/>
            <person name="Rattei T."/>
            <person name="Fartmann B."/>
            <person name="Stark M."/>
            <person name="Bauer M."/>
            <person name="Zibat A."/>
            <person name="Lombardot T."/>
            <person name="Becker I."/>
            <person name="Amann J."/>
            <person name="Gellner K."/>
            <person name="Teeling H."/>
            <person name="Leuschner W.D."/>
            <person name="Gloeckner F.-O."/>
            <person name="Lupas A.N."/>
            <person name="Amann R."/>
            <person name="Klenk H.-P."/>
        </authorList>
    </citation>
    <scope>NUCLEOTIDE SEQUENCE [LARGE SCALE GENOMIC DNA]</scope>
    <source>
        <strain evidence="3">DSM 12343 / LSv54</strain>
    </source>
</reference>
<keyword evidence="1" id="KW-0812">Transmembrane</keyword>
<organism evidence="2 3">
    <name type="scientific">Desulfotalea psychrophila (strain LSv54 / DSM 12343)</name>
    <dbReference type="NCBI Taxonomy" id="177439"/>
    <lineage>
        <taxon>Bacteria</taxon>
        <taxon>Pseudomonadati</taxon>
        <taxon>Thermodesulfobacteriota</taxon>
        <taxon>Desulfobulbia</taxon>
        <taxon>Desulfobulbales</taxon>
        <taxon>Desulfocapsaceae</taxon>
        <taxon>Desulfotalea</taxon>
    </lineage>
</organism>
<evidence type="ECO:0000313" key="3">
    <source>
        <dbReference type="Proteomes" id="UP000000602"/>
    </source>
</evidence>
<name>Q6AND5_DESPS</name>
<feature type="transmembrane region" description="Helical" evidence="1">
    <location>
        <begin position="50"/>
        <end position="71"/>
    </location>
</feature>
<dbReference type="InterPro" id="IPR025982">
    <property type="entry name" value="SieB"/>
</dbReference>
<dbReference type="HOGENOM" id="CLU_2342225_0_0_7"/>
<feature type="transmembrane region" description="Helical" evidence="1">
    <location>
        <begin position="12"/>
        <end position="30"/>
    </location>
</feature>
<dbReference type="Pfam" id="PF14163">
    <property type="entry name" value="SieB"/>
    <property type="match status" value="1"/>
</dbReference>
<dbReference type="EMBL" id="CR522870">
    <property type="protein sequence ID" value="CAG36139.1"/>
    <property type="molecule type" value="Genomic_DNA"/>
</dbReference>
<evidence type="ECO:0000256" key="1">
    <source>
        <dbReference type="SAM" id="Phobius"/>
    </source>
</evidence>
<evidence type="ECO:0000313" key="2">
    <source>
        <dbReference type="EMBL" id="CAG36139.1"/>
    </source>
</evidence>
<protein>
    <submittedName>
        <fullName evidence="2">Uncharacterized protein</fullName>
    </submittedName>
</protein>
<dbReference type="OrthoDB" id="7068743at2"/>
<sequence>MDISAIAKFIKSPTLYIFLTCIISGMFLFLTESFLTDLELISFEKDYKKWVTVVFLFSLGFFVLNLLNMAYKNYQKNYQEKIVEAEINEHKKDSLKK</sequence>
<dbReference type="STRING" id="177439.DP1410"/>
<dbReference type="KEGG" id="dps:DP1410"/>
<accession>Q6AND5</accession>
<dbReference type="Proteomes" id="UP000000602">
    <property type="component" value="Chromosome"/>
</dbReference>
<dbReference type="RefSeq" id="WP_011188651.1">
    <property type="nucleotide sequence ID" value="NC_006138.1"/>
</dbReference>
<proteinExistence type="predicted"/>
<keyword evidence="3" id="KW-1185">Reference proteome</keyword>
<dbReference type="AlphaFoldDB" id="Q6AND5"/>
<keyword evidence="1" id="KW-0472">Membrane</keyword>
<keyword evidence="1" id="KW-1133">Transmembrane helix</keyword>